<evidence type="ECO:0000313" key="2">
    <source>
        <dbReference type="EMBL" id="AZZ52222.1"/>
    </source>
</evidence>
<dbReference type="AlphaFoldDB" id="A0A3Q9UR83"/>
<proteinExistence type="predicted"/>
<dbReference type="SUPFAM" id="SSF51110">
    <property type="entry name" value="alpha-D-mannose-specific plant lectins"/>
    <property type="match status" value="2"/>
</dbReference>
<dbReference type="InterPro" id="IPR036426">
    <property type="entry name" value="Bulb-type_lectin_dom_sf"/>
</dbReference>
<sequence length="192" mass="20523">MRWNAETSGGLRLLMQADGNLVIDDFYRPLWFTGTGGNAGARLVIQNDGNLVIYSTAGRALWSSDAAAPAPAKRDTLTAGQELAVGEQLTSADKRFRSVLQGDGNFVLYDMVVSTIDDSGVRRDKVIWSSGTSGAGNRLVQQTDGNVVIYSAGGRALWQTGTSGNPGARFVLQNDANLVVYSASGRALWTYQ</sequence>
<organism evidence="2 3">
    <name type="scientific">Rathayibacter festucae DSM 15932</name>
    <dbReference type="NCBI Taxonomy" id="1328866"/>
    <lineage>
        <taxon>Bacteria</taxon>
        <taxon>Bacillati</taxon>
        <taxon>Actinomycetota</taxon>
        <taxon>Actinomycetes</taxon>
        <taxon>Micrococcales</taxon>
        <taxon>Microbacteriaceae</taxon>
        <taxon>Rathayibacter</taxon>
    </lineage>
</organism>
<dbReference type="InterPro" id="IPR001480">
    <property type="entry name" value="Bulb-type_lectin_dom"/>
</dbReference>
<protein>
    <recommendedName>
        <fullName evidence="1">Bulb-type lectin domain-containing protein</fullName>
    </recommendedName>
</protein>
<dbReference type="Proteomes" id="UP000285317">
    <property type="component" value="Chromosome"/>
</dbReference>
<dbReference type="Gene3D" id="2.90.10.10">
    <property type="entry name" value="Bulb-type lectin domain"/>
    <property type="match status" value="3"/>
</dbReference>
<accession>A0A3Q9UR83</accession>
<dbReference type="PROSITE" id="PS50927">
    <property type="entry name" value="BULB_LECTIN"/>
    <property type="match status" value="2"/>
</dbReference>
<dbReference type="KEGG" id="rfs:C1I64_09265"/>
<name>A0A3Q9UR83_9MICO</name>
<feature type="domain" description="Bulb-type lectin" evidence="1">
    <location>
        <begin position="74"/>
        <end position="192"/>
    </location>
</feature>
<dbReference type="EMBL" id="CP028137">
    <property type="protein sequence ID" value="AZZ52222.1"/>
    <property type="molecule type" value="Genomic_DNA"/>
</dbReference>
<evidence type="ECO:0000259" key="1">
    <source>
        <dbReference type="PROSITE" id="PS50927"/>
    </source>
</evidence>
<dbReference type="SMART" id="SM00108">
    <property type="entry name" value="B_lectin"/>
    <property type="match status" value="1"/>
</dbReference>
<gene>
    <name evidence="2" type="ORF">C1I64_09265</name>
</gene>
<dbReference type="RefSeq" id="WP_127886997.1">
    <property type="nucleotide sequence ID" value="NZ_CP028137.1"/>
</dbReference>
<reference evidence="2 3" key="1">
    <citation type="submission" date="2018-03" db="EMBL/GenBank/DDBJ databases">
        <title>Bacteriophage NCPPB3778 and a type I-E CRISPR drive the evolution of the US Biological Select Agent, Rathayibacter toxicus.</title>
        <authorList>
            <person name="Davis E.W.II."/>
            <person name="Tabima J.F."/>
            <person name="Weisberg A.J."/>
            <person name="Dantas Lopes L."/>
            <person name="Wiseman M.S."/>
            <person name="Wiseman M.S."/>
            <person name="Pupko T."/>
            <person name="Belcher M.S."/>
            <person name="Sechler A.J."/>
            <person name="Tancos M.A."/>
            <person name="Schroeder B.K."/>
            <person name="Murray T.D."/>
            <person name="Luster D.G."/>
            <person name="Schneider W.L."/>
            <person name="Rogers E."/>
            <person name="Andreote F.D."/>
            <person name="Grunwald N.J."/>
            <person name="Putnam M.L."/>
            <person name="Chang J.H."/>
        </authorList>
    </citation>
    <scope>NUCLEOTIDE SEQUENCE [LARGE SCALE GENOMIC DNA]</scope>
    <source>
        <strain evidence="2 3">DSM 15932</strain>
    </source>
</reference>
<evidence type="ECO:0000313" key="3">
    <source>
        <dbReference type="Proteomes" id="UP000285317"/>
    </source>
</evidence>
<feature type="domain" description="Bulb-type lectin" evidence="1">
    <location>
        <begin position="1"/>
        <end position="66"/>
    </location>
</feature>